<dbReference type="EMBL" id="WWCU01000013">
    <property type="protein sequence ID" value="MYN08424.1"/>
    <property type="molecule type" value="Genomic_DNA"/>
</dbReference>
<dbReference type="InterPro" id="IPR010126">
    <property type="entry name" value="Esterase_phb"/>
</dbReference>
<dbReference type="SUPFAM" id="SSF53474">
    <property type="entry name" value="alpha/beta-Hydrolases"/>
    <property type="match status" value="1"/>
</dbReference>
<evidence type="ECO:0000256" key="3">
    <source>
        <dbReference type="SAM" id="MobiDB-lite"/>
    </source>
</evidence>
<sequence length="403" mass="43156">MTKPIFGARLLRSITRAGKSQQKLMTQLFGVPAVKAKPKAKTVKAAKLAKPGLKLAAKPAAKPASKAKAAGAARRSISAPDGMPIRQHARPDVAVLPGRWLASHYAAMPQPGQAPGHAMSYWLYLPQYVPDAAARHGLPLIVMLHGCHQSATQFAQGTRMNRLAEQKGYAVLYPQQAASTQAHRCWRWYDKSTQEGGGDTALIAAVIARVCSDYAIDRKRIYVCGISAGAGMANILALNHPELVAAVGLHSGPAYGGGHSTVGALTVMQHGAGLQASAAIRQVLRQRPGFPVMPTILIHGEGDKVVRPINQAQLVQQSLLLNRLPAGTEVTVVERARRGLTRNAHEIRDYSAKGKVLLRVARIADLEHAWSGGDPALSFNAKAGPDASKMMLDFFAKHRRIIA</sequence>
<dbReference type="Pfam" id="PF10503">
    <property type="entry name" value="Esterase_PHB"/>
    <property type="match status" value="1"/>
</dbReference>
<proteinExistence type="predicted"/>
<evidence type="ECO:0000313" key="4">
    <source>
        <dbReference type="EMBL" id="MYN08424.1"/>
    </source>
</evidence>
<dbReference type="NCBIfam" id="TIGR01840">
    <property type="entry name" value="esterase_phb"/>
    <property type="match status" value="1"/>
</dbReference>
<keyword evidence="1" id="KW-0732">Signal</keyword>
<name>A0A7X4KLP1_9BURK</name>
<dbReference type="AlphaFoldDB" id="A0A7X4KLP1"/>
<accession>A0A7X4KLP1</accession>
<dbReference type="Proteomes" id="UP000450676">
    <property type="component" value="Unassembled WGS sequence"/>
</dbReference>
<dbReference type="PANTHER" id="PTHR43037">
    <property type="entry name" value="UNNAMED PRODUCT-RELATED"/>
    <property type="match status" value="1"/>
</dbReference>
<dbReference type="InterPro" id="IPR050955">
    <property type="entry name" value="Plant_Biomass_Hydrol_Est"/>
</dbReference>
<evidence type="ECO:0000313" key="5">
    <source>
        <dbReference type="Proteomes" id="UP000450676"/>
    </source>
</evidence>
<comment type="caution">
    <text evidence="4">The sequence shown here is derived from an EMBL/GenBank/DDBJ whole genome shotgun (WGS) entry which is preliminary data.</text>
</comment>
<feature type="compositionally biased region" description="Low complexity" evidence="3">
    <location>
        <begin position="59"/>
        <end position="73"/>
    </location>
</feature>
<keyword evidence="5" id="KW-1185">Reference proteome</keyword>
<organism evidence="4 5">
    <name type="scientific">Pseudoduganella aquatica</name>
    <dbReference type="NCBI Taxonomy" id="2660641"/>
    <lineage>
        <taxon>Bacteria</taxon>
        <taxon>Pseudomonadati</taxon>
        <taxon>Pseudomonadota</taxon>
        <taxon>Betaproteobacteria</taxon>
        <taxon>Burkholderiales</taxon>
        <taxon>Oxalobacteraceae</taxon>
        <taxon>Telluria group</taxon>
        <taxon>Pseudoduganella</taxon>
    </lineage>
</organism>
<reference evidence="4 5" key="1">
    <citation type="submission" date="2019-12" db="EMBL/GenBank/DDBJ databases">
        <title>Novel species isolated from a subtropical stream in China.</title>
        <authorList>
            <person name="Lu H."/>
        </authorList>
    </citation>
    <scope>NUCLEOTIDE SEQUENCE [LARGE SCALE GENOMIC DNA]</scope>
    <source>
        <strain evidence="4 5">FT127W</strain>
    </source>
</reference>
<dbReference type="GO" id="GO:0005576">
    <property type="term" value="C:extracellular region"/>
    <property type="evidence" value="ECO:0007669"/>
    <property type="project" value="InterPro"/>
</dbReference>
<feature type="region of interest" description="Disordered" evidence="3">
    <location>
        <begin position="59"/>
        <end position="84"/>
    </location>
</feature>
<protein>
    <submittedName>
        <fullName evidence="4">PHB depolymerase family esterase</fullName>
    </submittedName>
</protein>
<keyword evidence="2" id="KW-0378">Hydrolase</keyword>
<dbReference type="PANTHER" id="PTHR43037:SF1">
    <property type="entry name" value="BLL1128 PROTEIN"/>
    <property type="match status" value="1"/>
</dbReference>
<dbReference type="InterPro" id="IPR029058">
    <property type="entry name" value="AB_hydrolase_fold"/>
</dbReference>
<dbReference type="Gene3D" id="3.40.50.1820">
    <property type="entry name" value="alpha/beta hydrolase"/>
    <property type="match status" value="1"/>
</dbReference>
<dbReference type="GO" id="GO:0016787">
    <property type="term" value="F:hydrolase activity"/>
    <property type="evidence" value="ECO:0007669"/>
    <property type="project" value="UniProtKB-KW"/>
</dbReference>
<evidence type="ECO:0000256" key="2">
    <source>
        <dbReference type="ARBA" id="ARBA00022801"/>
    </source>
</evidence>
<gene>
    <name evidence="4" type="ORF">GTP77_13870</name>
</gene>
<dbReference type="RefSeq" id="WP_161072740.1">
    <property type="nucleotide sequence ID" value="NZ_WWCU01000013.1"/>
</dbReference>
<evidence type="ECO:0000256" key="1">
    <source>
        <dbReference type="ARBA" id="ARBA00022729"/>
    </source>
</evidence>